<protein>
    <submittedName>
        <fullName evidence="1">Uncharacterized protein</fullName>
    </submittedName>
</protein>
<comment type="caution">
    <text evidence="1">The sequence shown here is derived from an EMBL/GenBank/DDBJ whole genome shotgun (WGS) entry which is preliminary data.</text>
</comment>
<proteinExistence type="predicted"/>
<evidence type="ECO:0000313" key="2">
    <source>
        <dbReference type="Proteomes" id="UP001275436"/>
    </source>
</evidence>
<sequence length="112" mass="13152">MLNKEYQLSEFIEDIEQKFRKNTFEMNYYYENKYLHHYNRTCPLCKKSIKTNFRNVLTDGGLVGLIRTNEDKKAMSYTLCKGCSKSFSKSTNQKRKESESIISTHIVSTITA</sequence>
<keyword evidence="2" id="KW-1185">Reference proteome</keyword>
<organism evidence="1 2">
    <name type="scientific">Oceanobacillus kimchii</name>
    <dbReference type="NCBI Taxonomy" id="746691"/>
    <lineage>
        <taxon>Bacteria</taxon>
        <taxon>Bacillati</taxon>
        <taxon>Bacillota</taxon>
        <taxon>Bacilli</taxon>
        <taxon>Bacillales</taxon>
        <taxon>Bacillaceae</taxon>
        <taxon>Oceanobacillus</taxon>
    </lineage>
</organism>
<gene>
    <name evidence="1" type="ORF">MACH08_41830</name>
</gene>
<dbReference type="RefSeq" id="WP_317958636.1">
    <property type="nucleotide sequence ID" value="NZ_BSKO01000002.1"/>
</dbReference>
<name>A0ABQ5TR11_9BACI</name>
<dbReference type="Proteomes" id="UP001275436">
    <property type="component" value="Unassembled WGS sequence"/>
</dbReference>
<reference evidence="1 2" key="1">
    <citation type="submission" date="2023-02" db="EMBL/GenBank/DDBJ databases">
        <title>Oceanobacillus kimchii IFOP_LL358 isolated form Alexandrium catenella lab strain.</title>
        <authorList>
            <person name="Gajardo G."/>
            <person name="Ueki S."/>
            <person name="Maruyama F."/>
        </authorList>
    </citation>
    <scope>NUCLEOTIDE SEQUENCE [LARGE SCALE GENOMIC DNA]</scope>
    <source>
        <strain evidence="1 2">IFOP_LL358</strain>
    </source>
</reference>
<accession>A0ABQ5TR11</accession>
<dbReference type="EMBL" id="BSKO01000002">
    <property type="protein sequence ID" value="GLO68399.1"/>
    <property type="molecule type" value="Genomic_DNA"/>
</dbReference>
<evidence type="ECO:0000313" key="1">
    <source>
        <dbReference type="EMBL" id="GLO68399.1"/>
    </source>
</evidence>